<feature type="binding site" evidence="14">
    <location>
        <position position="97"/>
    </location>
    <ligand>
        <name>substrate</name>
    </ligand>
</feature>
<gene>
    <name evidence="14" type="primary">leuB</name>
    <name evidence="17" type="ORF">SAMN06265377_2540</name>
</gene>
<comment type="function">
    <text evidence="14 15">Catalyzes the oxidation of 3-carboxy-2-hydroxy-4-methylpentanoate (3-isopropylmalate) to 3-carboxy-4-methyl-2-oxopentanoate. The product decarboxylates to 4-methyl-2 oxopentanoate.</text>
</comment>
<reference evidence="18" key="1">
    <citation type="submission" date="2017-09" db="EMBL/GenBank/DDBJ databases">
        <authorList>
            <person name="Varghese N."/>
            <person name="Submissions S."/>
        </authorList>
    </citation>
    <scope>NUCLEOTIDE SEQUENCE [LARGE SCALE GENOMIC DNA]</scope>
    <source>
        <strain evidence="18">DSM 25885</strain>
    </source>
</reference>
<evidence type="ECO:0000256" key="7">
    <source>
        <dbReference type="ARBA" id="ARBA00022605"/>
    </source>
</evidence>
<dbReference type="Proteomes" id="UP000219048">
    <property type="component" value="Unassembled WGS sequence"/>
</dbReference>
<dbReference type="GO" id="GO:0003862">
    <property type="term" value="F:3-isopropylmalate dehydrogenase activity"/>
    <property type="evidence" value="ECO:0007669"/>
    <property type="project" value="UniProtKB-UniRule"/>
</dbReference>
<keyword evidence="6 14" id="KW-0432">Leucine biosynthesis</keyword>
<feature type="binding site" evidence="14">
    <location>
        <position position="135"/>
    </location>
    <ligand>
        <name>substrate</name>
    </ligand>
</feature>
<dbReference type="OrthoDB" id="9806254at2"/>
<evidence type="ECO:0000256" key="9">
    <source>
        <dbReference type="ARBA" id="ARBA00022842"/>
    </source>
</evidence>
<feature type="site" description="Important for catalysis" evidence="14">
    <location>
        <position position="189"/>
    </location>
</feature>
<evidence type="ECO:0000256" key="8">
    <source>
        <dbReference type="ARBA" id="ARBA00022723"/>
    </source>
</evidence>
<comment type="cofactor">
    <cofactor evidence="14 15">
        <name>Mg(2+)</name>
        <dbReference type="ChEBI" id="CHEBI:18420"/>
    </cofactor>
    <cofactor evidence="14 15">
        <name>Mn(2+)</name>
        <dbReference type="ChEBI" id="CHEBI:29035"/>
    </cofactor>
    <text evidence="14 15">Binds 1 Mg(2+) or Mn(2+) ion per subunit.</text>
</comment>
<dbReference type="GO" id="GO:0009098">
    <property type="term" value="P:L-leucine biosynthetic process"/>
    <property type="evidence" value="ECO:0007669"/>
    <property type="project" value="UniProtKB-UniRule"/>
</dbReference>
<keyword evidence="7 14" id="KW-0028">Amino-acid biosynthesis</keyword>
<accession>A0A285MU61</accession>
<evidence type="ECO:0000313" key="18">
    <source>
        <dbReference type="Proteomes" id="UP000219048"/>
    </source>
</evidence>
<evidence type="ECO:0000256" key="5">
    <source>
        <dbReference type="ARBA" id="ARBA00011738"/>
    </source>
</evidence>
<dbReference type="SUPFAM" id="SSF53659">
    <property type="entry name" value="Isocitrate/Isopropylmalate dehydrogenase-like"/>
    <property type="match status" value="1"/>
</dbReference>
<keyword evidence="18" id="KW-1185">Reference proteome</keyword>
<comment type="subcellular location">
    <subcellularLocation>
        <location evidence="14">Cytoplasm</location>
    </subcellularLocation>
</comment>
<comment type="catalytic activity">
    <reaction evidence="1 14 15">
        <text>(2R,3S)-3-isopropylmalate + NAD(+) = 4-methyl-2-oxopentanoate + CO2 + NADH</text>
        <dbReference type="Rhea" id="RHEA:32271"/>
        <dbReference type="ChEBI" id="CHEBI:16526"/>
        <dbReference type="ChEBI" id="CHEBI:17865"/>
        <dbReference type="ChEBI" id="CHEBI:35121"/>
        <dbReference type="ChEBI" id="CHEBI:57540"/>
        <dbReference type="ChEBI" id="CHEBI:57945"/>
        <dbReference type="EC" id="1.1.1.85"/>
    </reaction>
</comment>
<keyword evidence="9 14" id="KW-0460">Magnesium</keyword>
<dbReference type="UniPathway" id="UPA00048">
    <property type="reaction ID" value="UER00072"/>
</dbReference>
<evidence type="ECO:0000256" key="15">
    <source>
        <dbReference type="RuleBase" id="RU004445"/>
    </source>
</evidence>
<dbReference type="SMART" id="SM01329">
    <property type="entry name" value="Iso_dh"/>
    <property type="match status" value="1"/>
</dbReference>
<feature type="binding site" evidence="14">
    <location>
        <position position="245"/>
    </location>
    <ligand>
        <name>Mg(2+)</name>
        <dbReference type="ChEBI" id="CHEBI:18420"/>
    </ligand>
</feature>
<evidence type="ECO:0000256" key="3">
    <source>
        <dbReference type="ARBA" id="ARBA00004762"/>
    </source>
</evidence>
<evidence type="ECO:0000256" key="14">
    <source>
        <dbReference type="HAMAP-Rule" id="MF_01033"/>
    </source>
</evidence>
<dbReference type="InterPro" id="IPR004429">
    <property type="entry name" value="Isopropylmalate_DH"/>
</dbReference>
<proteinExistence type="inferred from homology"/>
<evidence type="ECO:0000256" key="12">
    <source>
        <dbReference type="ARBA" id="ARBA00023211"/>
    </source>
</evidence>
<sequence length="372" mass="40659">MNLNIALLPGDGVGPEVLAQAVKCLQAVEETFNHNFIYREALVGAIAIDKKGSPLPDKTLQLCKDADAVLFGAIGDPKYDIDPNAKVRPEQGLLKLRKELGLFTNIRPVKVFPTLIENSPLKKEIISGTDFTIYRELTGGIYFGEKKLNEKGTVASDLCEYSEKEISRIAHLAFKAAKNRRNKLTLVDKANVLESSRLWRKVVTKIGESYPEVNLEYLFVDNAAMQIILNPSQFDVILTENMFGDIISDEGSVIGGSIGLLASASVGDDNAMFEPIHGSYSQAKGKDIANPIASILSAAMLLEHFGLFEEAMAVREAVDKSLEKGIMTPDLDAKSQYGTNQVGDFIADNIVDSDDDFNINDENIDLGKSTII</sequence>
<feature type="domain" description="Isopropylmalate dehydrogenase-like" evidence="16">
    <location>
        <begin position="4"/>
        <end position="346"/>
    </location>
</feature>
<dbReference type="GO" id="GO:0000287">
    <property type="term" value="F:magnesium ion binding"/>
    <property type="evidence" value="ECO:0007669"/>
    <property type="project" value="InterPro"/>
</dbReference>
<comment type="pathway">
    <text evidence="3 14 15">Amino-acid biosynthesis; L-leucine biosynthesis; L-leucine from 3-methyl-2-oxobutanoate: step 3/4.</text>
</comment>
<comment type="similarity">
    <text evidence="4 14">Belongs to the isocitrate and isopropylmalate dehydrogenases family. LeuB type 1 subfamily.</text>
</comment>
<dbReference type="RefSeq" id="WP_097046146.1">
    <property type="nucleotide sequence ID" value="NZ_OBEH01000003.1"/>
</dbReference>
<feature type="binding site" evidence="14">
    <location>
        <position position="221"/>
    </location>
    <ligand>
        <name>Mg(2+)</name>
        <dbReference type="ChEBI" id="CHEBI:18420"/>
    </ligand>
</feature>
<feature type="binding site" evidence="14">
    <location>
        <position position="221"/>
    </location>
    <ligand>
        <name>substrate</name>
    </ligand>
</feature>
<dbReference type="PANTHER" id="PTHR42979">
    <property type="entry name" value="3-ISOPROPYLMALATE DEHYDROGENASE"/>
    <property type="match status" value="1"/>
</dbReference>
<evidence type="ECO:0000256" key="2">
    <source>
        <dbReference type="ARBA" id="ARBA00001936"/>
    </source>
</evidence>
<evidence type="ECO:0000256" key="11">
    <source>
        <dbReference type="ARBA" id="ARBA00023027"/>
    </source>
</evidence>
<keyword evidence="14" id="KW-0963">Cytoplasm</keyword>
<comment type="subunit">
    <text evidence="5 14 15">Homodimer.</text>
</comment>
<dbReference type="PANTHER" id="PTHR42979:SF1">
    <property type="entry name" value="3-ISOPROPYLMALATE DEHYDROGENASE"/>
    <property type="match status" value="1"/>
</dbReference>
<feature type="binding site" evidence="14">
    <location>
        <position position="249"/>
    </location>
    <ligand>
        <name>Mg(2+)</name>
        <dbReference type="ChEBI" id="CHEBI:18420"/>
    </ligand>
</feature>
<evidence type="ECO:0000256" key="1">
    <source>
        <dbReference type="ARBA" id="ARBA00000624"/>
    </source>
</evidence>
<keyword evidence="11 14" id="KW-0520">NAD</keyword>
<dbReference type="PROSITE" id="PS00470">
    <property type="entry name" value="IDH_IMDH"/>
    <property type="match status" value="1"/>
</dbReference>
<dbReference type="NCBIfam" id="TIGR00169">
    <property type="entry name" value="leuB"/>
    <property type="match status" value="1"/>
</dbReference>
<dbReference type="HAMAP" id="MF_01033">
    <property type="entry name" value="LeuB_type1"/>
    <property type="match status" value="1"/>
</dbReference>
<evidence type="ECO:0000256" key="13">
    <source>
        <dbReference type="ARBA" id="ARBA00023304"/>
    </source>
</evidence>
<keyword evidence="10 14" id="KW-0560">Oxidoreductase</keyword>
<dbReference type="Pfam" id="PF00180">
    <property type="entry name" value="Iso_dh"/>
    <property type="match status" value="1"/>
</dbReference>
<dbReference type="InterPro" id="IPR024084">
    <property type="entry name" value="IsoPropMal-DH-like_dom"/>
</dbReference>
<feature type="binding site" evidence="14">
    <location>
        <position position="107"/>
    </location>
    <ligand>
        <name>substrate</name>
    </ligand>
</feature>
<dbReference type="GO" id="GO:0005829">
    <property type="term" value="C:cytosol"/>
    <property type="evidence" value="ECO:0007669"/>
    <property type="project" value="TreeGrafter"/>
</dbReference>
<evidence type="ECO:0000256" key="4">
    <source>
        <dbReference type="ARBA" id="ARBA00008319"/>
    </source>
</evidence>
<comment type="caution">
    <text evidence="14">Lacks conserved residue(s) required for the propagation of feature annotation.</text>
</comment>
<evidence type="ECO:0000256" key="6">
    <source>
        <dbReference type="ARBA" id="ARBA00022430"/>
    </source>
</evidence>
<keyword evidence="12 14" id="KW-0464">Manganese</keyword>
<dbReference type="EC" id="1.1.1.85" evidence="14"/>
<name>A0A285MU61_9FLAO</name>
<dbReference type="Gene3D" id="3.40.718.10">
    <property type="entry name" value="Isopropylmalate Dehydrogenase"/>
    <property type="match status" value="1"/>
</dbReference>
<dbReference type="InterPro" id="IPR019818">
    <property type="entry name" value="IsoCit/isopropylmalate_DH_CS"/>
</dbReference>
<organism evidence="17 18">
    <name type="scientific">Flagellimonas pacifica</name>
    <dbReference type="NCBI Taxonomy" id="1247520"/>
    <lineage>
        <taxon>Bacteria</taxon>
        <taxon>Pseudomonadati</taxon>
        <taxon>Bacteroidota</taxon>
        <taxon>Flavobacteriia</taxon>
        <taxon>Flavobacteriales</taxon>
        <taxon>Flavobacteriaceae</taxon>
        <taxon>Flagellimonas</taxon>
    </lineage>
</organism>
<feature type="site" description="Important for catalysis" evidence="14">
    <location>
        <position position="142"/>
    </location>
</feature>
<comment type="cofactor">
    <cofactor evidence="2">
        <name>Mn(2+)</name>
        <dbReference type="ChEBI" id="CHEBI:29035"/>
    </cofactor>
</comment>
<evidence type="ECO:0000313" key="17">
    <source>
        <dbReference type="EMBL" id="SNZ00714.1"/>
    </source>
</evidence>
<evidence type="ECO:0000256" key="10">
    <source>
        <dbReference type="ARBA" id="ARBA00023002"/>
    </source>
</evidence>
<protein>
    <recommendedName>
        <fullName evidence="14">3-isopropylmalate dehydrogenase</fullName>
        <ecNumber evidence="14">1.1.1.85</ecNumber>
    </recommendedName>
    <alternativeName>
        <fullName evidence="14">3-IPM-DH</fullName>
    </alternativeName>
    <alternativeName>
        <fullName evidence="14">Beta-IPM dehydrogenase</fullName>
        <shortName evidence="14">IMDH</shortName>
    </alternativeName>
</protein>
<dbReference type="EMBL" id="OBEH01000003">
    <property type="protein sequence ID" value="SNZ00714.1"/>
    <property type="molecule type" value="Genomic_DNA"/>
</dbReference>
<dbReference type="AlphaFoldDB" id="A0A285MU61"/>
<evidence type="ECO:0000259" key="16">
    <source>
        <dbReference type="SMART" id="SM01329"/>
    </source>
</evidence>
<dbReference type="GO" id="GO:0051287">
    <property type="term" value="F:NAD binding"/>
    <property type="evidence" value="ECO:0007669"/>
    <property type="project" value="InterPro"/>
</dbReference>
<dbReference type="FunFam" id="3.40.718.10:FF:000006">
    <property type="entry name" value="3-isopropylmalate dehydrogenase"/>
    <property type="match status" value="1"/>
</dbReference>
<keyword evidence="13 14" id="KW-0100">Branched-chain amino acid biosynthesis</keyword>
<keyword evidence="8 14" id="KW-0479">Metal-binding</keyword>